<evidence type="ECO:0000256" key="2">
    <source>
        <dbReference type="SAM" id="MobiDB-lite"/>
    </source>
</evidence>
<dbReference type="EMBL" id="JBBXMP010000096">
    <property type="protein sequence ID" value="KAL0062780.1"/>
    <property type="molecule type" value="Genomic_DNA"/>
</dbReference>
<dbReference type="PANTHER" id="PTHR23159:SF31">
    <property type="entry name" value="CENTROSOME-ASSOCIATED PROTEIN CEP250 ISOFORM X1"/>
    <property type="match status" value="1"/>
</dbReference>
<dbReference type="Proteomes" id="UP001437256">
    <property type="component" value="Unassembled WGS sequence"/>
</dbReference>
<feature type="compositionally biased region" description="Low complexity" evidence="2">
    <location>
        <begin position="878"/>
        <end position="901"/>
    </location>
</feature>
<dbReference type="PANTHER" id="PTHR23159">
    <property type="entry name" value="CENTROSOMAL PROTEIN 2"/>
    <property type="match status" value="1"/>
</dbReference>
<feature type="compositionally biased region" description="Polar residues" evidence="2">
    <location>
        <begin position="579"/>
        <end position="593"/>
    </location>
</feature>
<evidence type="ECO:0000313" key="5">
    <source>
        <dbReference type="Proteomes" id="UP001437256"/>
    </source>
</evidence>
<proteinExistence type="predicted"/>
<accession>A0ABR2ZNE8</accession>
<sequence>MFGGLRLPGFSRTTSAHGEGATSSRSEANMEIDVDANAPLASGSSASASAPSPIPRLNRRLREADTAADSSLESSSAGPRKRAHDGVRLPEEAVGEDDRGMKFRRLPDTKTRKALEDAQEKLNELASLQEKLGEWTVDELIAAWGDAEADLEVANKTVKEKELELLKQDSLVNSLTGTLDLQKQHLEQRNENELKGLKEEMERREADLRQEKKRLEEWEANLKEMVLHISFDRLHVLNIAQMPLDEGGGAQSGGEEPSRSAETLQQQLIEAEVRTSEDGRIGHTDQRLQAKVVKLERDLHTAQASARQTESELEQQITDLQSTDSVRTEIDALVNEISGLKNDYQISQNDRNKLQQENTEYKTRLETAANGSGPGERLVEGKTELQRAFEAEQRKTRQLESDNNLTNQKLTKAQNDANGLTEELRRTQEDLSTARRGQTASEQLAKEVQAKLSEAQGEKTVSERSAKDLEEKLRRTREDLSTAQREKTESERLAKEAQERLSKAQGEKTANEQSVKDLEEKLRRTREDLSTAQREKTESERLAKEAQERLSKAQGEKTASEQSVKDLEEKLRRTREDLSTAQRESNKINQSAQNKEKQLQDEINTLETKKNELEAENLHLPTLRDDLAQLKSNLTDWQSRCSDLTHENEKLKRSALISPNTVSSSEARIESLQKSLSEMLQKVKDAEATGSQAKRDLGELRRTHDLLQVQKSAGDGTISTLKEQLDSRDQRINQLEEEAKVGGPLHALRPPSLSPVLSSALRPDSDASLNLRRAITRGSIIHKALEPSSAPEITHLQEELKKARTELQDLKEAMATMKGKGKATDEPNPGSAPVGEVDQVAKLYLAAKNLPERLSPEAVKQELAMAKAKKLNWKLKATTTPSQPQPQPQASSSSTTQAPQPDSDDDESDESDDADDERNDGDDEGEANSSGSEGEDDDMWLAGPESNESRKHAQYKQKTKGSVSKKKPAHRRSKLVRQVLSEALPTQHRRLLEVFARPGVSTQRLAQFEANPSEHGPKIRCTWLDKAGHTTTKMLRKSKWNLALIYRLTQLLVQIVKDCPDRRRFGKGWRNIDWKAQLQKRFNTIYSEIIDALPKNDAEKLDPNFIAMRLIKKNLDRNISNGRVNLRRAKQIARLSVIYKMLAVSKARKDEDGQAFWDYARETTAALDYDGMSDEEAVTEEVTTQAGVKTTMTFMNVLVLVWRHPHFRALFIIIDQAPELEDAMFKQTRLHYKLPRRRVEKESTRKSIPKGLARSYFKDGYLDGLMEFELADLKLSKRDFKIREFELPRGE</sequence>
<feature type="compositionally biased region" description="Basic and acidic residues" evidence="2">
    <location>
        <begin position="84"/>
        <end position="102"/>
    </location>
</feature>
<feature type="compositionally biased region" description="Polar residues" evidence="2">
    <location>
        <begin position="11"/>
        <end position="27"/>
    </location>
</feature>
<evidence type="ECO:0000313" key="4">
    <source>
        <dbReference type="EMBL" id="KAL0062815.1"/>
    </source>
</evidence>
<feature type="coiled-coil region" evidence="1">
    <location>
        <begin position="111"/>
        <end position="138"/>
    </location>
</feature>
<keyword evidence="1" id="KW-0175">Coiled coil</keyword>
<feature type="region of interest" description="Disordered" evidence="2">
    <location>
        <begin position="451"/>
        <end position="598"/>
    </location>
</feature>
<dbReference type="EMBL" id="JBBXMP010000096">
    <property type="protein sequence ID" value="KAL0062815.1"/>
    <property type="molecule type" value="Genomic_DNA"/>
</dbReference>
<feature type="region of interest" description="Disordered" evidence="2">
    <location>
        <begin position="878"/>
        <end position="973"/>
    </location>
</feature>
<feature type="compositionally biased region" description="Basic and acidic residues" evidence="2">
    <location>
        <begin position="456"/>
        <end position="578"/>
    </location>
</feature>
<feature type="coiled-coil region" evidence="1">
    <location>
        <begin position="183"/>
        <end position="228"/>
    </location>
</feature>
<organism evidence="3 5">
    <name type="scientific">Marasmius tenuissimus</name>
    <dbReference type="NCBI Taxonomy" id="585030"/>
    <lineage>
        <taxon>Eukaryota</taxon>
        <taxon>Fungi</taxon>
        <taxon>Dikarya</taxon>
        <taxon>Basidiomycota</taxon>
        <taxon>Agaricomycotina</taxon>
        <taxon>Agaricomycetes</taxon>
        <taxon>Agaricomycetidae</taxon>
        <taxon>Agaricales</taxon>
        <taxon>Marasmiineae</taxon>
        <taxon>Marasmiaceae</taxon>
        <taxon>Marasmius</taxon>
    </lineage>
</organism>
<keyword evidence="5" id="KW-1185">Reference proteome</keyword>
<evidence type="ECO:0000256" key="1">
    <source>
        <dbReference type="SAM" id="Coils"/>
    </source>
</evidence>
<protein>
    <submittedName>
        <fullName evidence="3">Uncharacterized protein</fullName>
    </submittedName>
</protein>
<feature type="compositionally biased region" description="Polar residues" evidence="2">
    <location>
        <begin position="401"/>
        <end position="418"/>
    </location>
</feature>
<feature type="compositionally biased region" description="Polar residues" evidence="2">
    <location>
        <begin position="68"/>
        <end position="77"/>
    </location>
</feature>
<feature type="region of interest" description="Disordered" evidence="2">
    <location>
        <begin position="393"/>
        <end position="419"/>
    </location>
</feature>
<dbReference type="SUPFAM" id="SSF57997">
    <property type="entry name" value="Tropomyosin"/>
    <property type="match status" value="1"/>
</dbReference>
<feature type="compositionally biased region" description="Acidic residues" evidence="2">
    <location>
        <begin position="902"/>
        <end position="926"/>
    </location>
</feature>
<comment type="caution">
    <text evidence="3">The sequence shown here is derived from an EMBL/GenBank/DDBJ whole genome shotgun (WGS) entry which is preliminary data.</text>
</comment>
<evidence type="ECO:0000313" key="3">
    <source>
        <dbReference type="EMBL" id="KAL0062780.1"/>
    </source>
</evidence>
<reference evidence="3 5" key="1">
    <citation type="submission" date="2024-05" db="EMBL/GenBank/DDBJ databases">
        <title>A draft genome resource for the thread blight pathogen Marasmius tenuissimus strain MS-2.</title>
        <authorList>
            <person name="Yulfo-Soto G.E."/>
            <person name="Baruah I.K."/>
            <person name="Amoako-Attah I."/>
            <person name="Bukari Y."/>
            <person name="Meinhardt L.W."/>
            <person name="Bailey B.A."/>
            <person name="Cohen S.P."/>
        </authorList>
    </citation>
    <scope>NUCLEOTIDE SEQUENCE [LARGE SCALE GENOMIC DNA]</scope>
    <source>
        <strain evidence="3 5">MS-2</strain>
    </source>
</reference>
<feature type="region of interest" description="Disordered" evidence="2">
    <location>
        <begin position="1"/>
        <end position="102"/>
    </location>
</feature>
<feature type="coiled-coil region" evidence="1">
    <location>
        <begin position="793"/>
        <end position="820"/>
    </location>
</feature>
<feature type="compositionally biased region" description="Low complexity" evidence="2">
    <location>
        <begin position="36"/>
        <end position="51"/>
    </location>
</feature>
<feature type="compositionally biased region" description="Basic residues" evidence="2">
    <location>
        <begin position="952"/>
        <end position="973"/>
    </location>
</feature>
<gene>
    <name evidence="3" type="ORF">AAF712_010318</name>
    <name evidence="4" type="ORF">AAF712_010353</name>
</gene>
<name>A0ABR2ZNE8_9AGAR</name>